<feature type="domain" description="Ketopantoate reductase C-terminal" evidence="2">
    <location>
        <begin position="205"/>
        <end position="323"/>
    </location>
</feature>
<dbReference type="InterPro" id="IPR036291">
    <property type="entry name" value="NAD(P)-bd_dom_sf"/>
</dbReference>
<keyword evidence="4" id="KW-1185">Reference proteome</keyword>
<reference evidence="3 4" key="1">
    <citation type="submission" date="2013-07" db="EMBL/GenBank/DDBJ databases">
        <authorList>
            <consortium name="DOE Joint Genome Institute"/>
            <person name="Eisen J."/>
            <person name="Huntemann M."/>
            <person name="Han J."/>
            <person name="Chen A."/>
            <person name="Kyrpides N."/>
            <person name="Mavromatis K."/>
            <person name="Markowitz V."/>
            <person name="Palaniappan K."/>
            <person name="Ivanova N."/>
            <person name="Schaumberg A."/>
            <person name="Pati A."/>
            <person name="Liolios K."/>
            <person name="Nordberg H.P."/>
            <person name="Cantor M.N."/>
            <person name="Hua S.X."/>
            <person name="Woyke T."/>
        </authorList>
    </citation>
    <scope>NUCLEOTIDE SEQUENCE [LARGE SCALE GENOMIC DNA]</scope>
    <source>
        <strain evidence="3 4">DSM 44712</strain>
    </source>
</reference>
<gene>
    <name evidence="3" type="ORF">CryarDRAFT_2105</name>
</gene>
<dbReference type="PANTHER" id="PTHR21708:SF45">
    <property type="entry name" value="2-DEHYDROPANTOATE 2-REDUCTASE"/>
    <property type="match status" value="1"/>
</dbReference>
<dbReference type="InterPro" id="IPR013332">
    <property type="entry name" value="KPR_N"/>
</dbReference>
<dbReference type="OrthoDB" id="9796561at2"/>
<sequence length="333" mass="34187">MIDRVCVVGAGAVGGVLGTRLAAAGVRVSAVARGATLAALREHGWRLRERSTGALLTAPAAASGDPAELGVQDLVVLSVKATALADAVRALPPLVGPDTVVLTAMNGVPWWFFAAGAGVPAELRGRPLRAVDPDGVVGATVAAERVLGGVVHYSAAVFEPGVAVLNAIGHGLIVGEPDGSRSERAAGVVRLLSDAGIPTVLSTRIQADIWYKLWGNMTMNPVSVLTGATSDRILDDPLVHEFCAGVMREAAEVGDRIGCHIDETVADRMTVTRGLGAMTTSMLQDASSGRPIELDALVGAVREIAAAVGVPTPATDALMGLTRLHARTRGLYP</sequence>
<dbReference type="NCBIfam" id="NF005089">
    <property type="entry name" value="PRK06522.1-4"/>
    <property type="match status" value="1"/>
</dbReference>
<dbReference type="PATRIC" id="fig|927661.3.peg.2069"/>
<dbReference type="EC" id="1.1.1.169" evidence="3"/>
<dbReference type="PANTHER" id="PTHR21708">
    <property type="entry name" value="PROBABLE 2-DEHYDROPANTOATE 2-REDUCTASE"/>
    <property type="match status" value="1"/>
</dbReference>
<dbReference type="Gene3D" id="3.40.50.720">
    <property type="entry name" value="NAD(P)-binding Rossmann-like Domain"/>
    <property type="match status" value="1"/>
</dbReference>
<dbReference type="InterPro" id="IPR013328">
    <property type="entry name" value="6PGD_dom2"/>
</dbReference>
<keyword evidence="3" id="KW-0560">Oxidoreductase</keyword>
<dbReference type="FunFam" id="1.10.1040.10:FF:000017">
    <property type="entry name" value="2-dehydropantoate 2-reductase"/>
    <property type="match status" value="1"/>
</dbReference>
<dbReference type="AlphaFoldDB" id="A0A010YL98"/>
<name>A0A010YL98_9ACTN</name>
<evidence type="ECO:0000259" key="2">
    <source>
        <dbReference type="Pfam" id="PF08546"/>
    </source>
</evidence>
<accession>A0A010YL98</accession>
<organism evidence="3 4">
    <name type="scientific">Cryptosporangium arvum DSM 44712</name>
    <dbReference type="NCBI Taxonomy" id="927661"/>
    <lineage>
        <taxon>Bacteria</taxon>
        <taxon>Bacillati</taxon>
        <taxon>Actinomycetota</taxon>
        <taxon>Actinomycetes</taxon>
        <taxon>Cryptosporangiales</taxon>
        <taxon>Cryptosporangiaceae</taxon>
        <taxon>Cryptosporangium</taxon>
    </lineage>
</organism>
<protein>
    <submittedName>
        <fullName evidence="3">Ketopantoate reductase</fullName>
        <ecNumber evidence="3">1.1.1.169</ecNumber>
    </submittedName>
</protein>
<feature type="domain" description="Ketopantoate reductase N-terminal" evidence="1">
    <location>
        <begin position="5"/>
        <end position="172"/>
    </location>
</feature>
<dbReference type="GO" id="GO:0005737">
    <property type="term" value="C:cytoplasm"/>
    <property type="evidence" value="ECO:0007669"/>
    <property type="project" value="TreeGrafter"/>
</dbReference>
<comment type="caution">
    <text evidence="3">The sequence shown here is derived from an EMBL/GenBank/DDBJ whole genome shotgun (WGS) entry which is preliminary data.</text>
</comment>
<evidence type="ECO:0000259" key="1">
    <source>
        <dbReference type="Pfam" id="PF02558"/>
    </source>
</evidence>
<dbReference type="Gene3D" id="1.10.1040.10">
    <property type="entry name" value="N-(1-d-carboxylethyl)-l-norvaline Dehydrogenase, domain 2"/>
    <property type="match status" value="1"/>
</dbReference>
<dbReference type="SUPFAM" id="SSF51735">
    <property type="entry name" value="NAD(P)-binding Rossmann-fold domains"/>
    <property type="match status" value="1"/>
</dbReference>
<evidence type="ECO:0000313" key="3">
    <source>
        <dbReference type="EMBL" id="EXG81010.1"/>
    </source>
</evidence>
<dbReference type="Proteomes" id="UP000021053">
    <property type="component" value="Unassembled WGS sequence"/>
</dbReference>
<evidence type="ECO:0000313" key="4">
    <source>
        <dbReference type="Proteomes" id="UP000021053"/>
    </source>
</evidence>
<dbReference type="GO" id="GO:0008677">
    <property type="term" value="F:2-dehydropantoate 2-reductase activity"/>
    <property type="evidence" value="ECO:0007669"/>
    <property type="project" value="UniProtKB-EC"/>
</dbReference>
<dbReference type="RefSeq" id="WP_035861639.1">
    <property type="nucleotide sequence ID" value="NZ_KK073874.1"/>
</dbReference>
<dbReference type="InterPro" id="IPR008927">
    <property type="entry name" value="6-PGluconate_DH-like_C_sf"/>
</dbReference>
<dbReference type="InterPro" id="IPR051402">
    <property type="entry name" value="KPR-Related"/>
</dbReference>
<dbReference type="HOGENOM" id="CLU_031468_6_1_11"/>
<dbReference type="Pfam" id="PF02558">
    <property type="entry name" value="ApbA"/>
    <property type="match status" value="1"/>
</dbReference>
<dbReference type="Pfam" id="PF08546">
    <property type="entry name" value="ApbA_C"/>
    <property type="match status" value="1"/>
</dbReference>
<dbReference type="InterPro" id="IPR013752">
    <property type="entry name" value="KPA_reductase"/>
</dbReference>
<dbReference type="SUPFAM" id="SSF48179">
    <property type="entry name" value="6-phosphogluconate dehydrogenase C-terminal domain-like"/>
    <property type="match status" value="1"/>
</dbReference>
<dbReference type="EMBL" id="JFBT01000001">
    <property type="protein sequence ID" value="EXG81010.1"/>
    <property type="molecule type" value="Genomic_DNA"/>
</dbReference>
<proteinExistence type="predicted"/>